<dbReference type="Pfam" id="PF07228">
    <property type="entry name" value="SpoIIE"/>
    <property type="match status" value="1"/>
</dbReference>
<dbReference type="InterPro" id="IPR008271">
    <property type="entry name" value="Ser/Thr_kinase_AS"/>
</dbReference>
<keyword evidence="3" id="KW-1185">Reference proteome</keyword>
<dbReference type="InterPro" id="IPR029016">
    <property type="entry name" value="GAF-like_dom_sf"/>
</dbReference>
<dbReference type="PROSITE" id="PS00108">
    <property type="entry name" value="PROTEIN_KINASE_ST"/>
    <property type="match status" value="1"/>
</dbReference>
<evidence type="ECO:0000313" key="3">
    <source>
        <dbReference type="Proteomes" id="UP000231926"/>
    </source>
</evidence>
<dbReference type="InterPro" id="IPR036457">
    <property type="entry name" value="PPM-type-like_dom_sf"/>
</dbReference>
<keyword evidence="2" id="KW-0723">Serine/threonine-protein kinase</keyword>
<comment type="caution">
    <text evidence="2">The sequence shown here is derived from an EMBL/GenBank/DDBJ whole genome shotgun (WGS) entry which is preliminary data.</text>
</comment>
<dbReference type="InterPro" id="IPR001932">
    <property type="entry name" value="PPM-type_phosphatase-like_dom"/>
</dbReference>
<feature type="domain" description="Protein kinase" evidence="1">
    <location>
        <begin position="6"/>
        <end position="270"/>
    </location>
</feature>
<reference evidence="2 3" key="1">
    <citation type="submission" date="2017-07" db="EMBL/GenBank/DDBJ databases">
        <title>Leptospira spp. isolated from tropical soils.</title>
        <authorList>
            <person name="Thibeaux R."/>
            <person name="Iraola G."/>
            <person name="Ferres I."/>
            <person name="Bierque E."/>
            <person name="Girault D."/>
            <person name="Soupe-Gilbert M.-E."/>
            <person name="Picardeau M."/>
            <person name="Goarant C."/>
        </authorList>
    </citation>
    <scope>NUCLEOTIDE SEQUENCE [LARGE SCALE GENOMIC DNA]</scope>
    <source>
        <strain evidence="2 3">FH4-C-A2</strain>
    </source>
</reference>
<dbReference type="InterPro" id="IPR027417">
    <property type="entry name" value="P-loop_NTPase"/>
</dbReference>
<accession>A0A2M9YBH1</accession>
<dbReference type="SUPFAM" id="SSF56112">
    <property type="entry name" value="Protein kinase-like (PK-like)"/>
    <property type="match status" value="1"/>
</dbReference>
<dbReference type="Gene3D" id="3.30.200.20">
    <property type="entry name" value="Phosphorylase Kinase, domain 1"/>
    <property type="match status" value="1"/>
</dbReference>
<sequence length="1792" mass="201766">MIVTGFELKERLNAESASEVYKAVRKEDNRSVIIKFLPVLDELHPSVVNLRNEFEILNLLSSGYFVKPIKFEKLQDGFALFMDFVPGGSLKDFISKKPMTLSDFFPISIQLAERLAEIHSKKIIHKDLKPENIIFNRDEKQIRIIDFGISTKLNKEETSWSAPNILEGSIHYVSPEQTGRMNRSVDYRSDFYSLGITYYEMLLGKLPFDGEDLLQLVHAHLAKIPASPKEARSEIPTVLSEIVMKLLAKNAEDRYQTARGLQGDLEKAYALWKEKTDFPSFPLAQTDFSTEFKIPQKLYGRDEYIKTLLEEFKSVATNGRSRMVLIGGYSGVGKSSLVKEINKPLTESKGYFISGKFDQYNRNLPFSAIIQVFSSLVELILTESPERIEAWKSKIKKAVGANGKVVTDVIPELEIIIGKQDPVPELGPQENANRFYIVFQNFIKVFASPEHPLAIFLDDMQWADTASLELLKNLMEDVTVNYLFIILAYRDNEVDSSHPFQVLLDTLEKEGLDPYKIVLQPLALKDVRQLLSDSLYISEDKTTELAEIIHSKTGGNPFFIGELLKQLAKEDSVYFDQGSGKPGEGVWKWDIAKIRNTKISDNVVELLVNRIRKLSPKIQETLEMAACIGSSFDLALLTRILETDYKTALSSLQETIAEELIVPIGENYRLAESFEDTAANKDKNYQTAKTVTFRFQHDRVQQAAYEIIEEEKKKKIRLQLGRFLIEGADPKQIEDNIFDIANHMNIGSGLITEPAEKLKLAQLDLIAGKKAKNSTAYKPALSYIAKARELLFLLPEASQGDDVLWNAKYELCYSIFRELGETQYLTGNFDDSQKTIDTLLKYARSPIEKADACNLLIIQYSALGKFDLALPMIIKALQPLGVDIPETDHEKVTGEEIEIVNKALEEKTVDSLLDLPLIQKQEQIMAVNLLISAIPTVYNFALSLFPIVSLKMVNLFLKYGNLSDPYGYSMYAILLTSGFQQYRKGYEFAELAIKVSEKYKNPSGITKAANILANYTTPFVRHLKYSEEINHRGIQASLESGEFLHGGYCAMNDAVNVVLQSKNLELVKPKIDGLLKFTRKVKNNLAIDTVLASALVVSNLRGKTSSHLEFSIDDMSEENYIELCNSHQSPFPVCLFKIMKARTLLSYGEAESALKELEESESMLGFISGQIAVEEHAYLYSLAMAANYKLSTQEQKAKFLERIKKNQEKLKLLSTNAPENFEHKFLLVEAELARLEYKNWKAAKTYEQAVQLAGKNEYYNDEALAAELASKFWFSKGSIKIGSQYIAEAYQKYGRWGAIKKQELLKAKFPEFIREKGGRDTFRTTRTIGTLSTRTASATEVYSGQTLDFQSILKSSTAISGEIKLESLLDTLMQISIENVGAEKGVMILRRDGKLFVEAEGSTTDDEIRVLQGIPIQESKNIPISVIYYVERTKEDLVLRNAFADEKFNKDPYIRERKTKSVLCSPIIKQGELIGILYLENNLSEAAFTSDRLQTISILSSQAAISIDNALLYANLESKVTERTKELAQANDDLALKNQHITDSITYSLNIQQAILPSSEVLGSALSDYFVVFRPKDIVSGDFYWFSKQEDTIYIASVDCTGHGVPGALMSMIGNTLLNQIVNEIGITDPGSILEQLHKKVRQALKQDMDQTNSRDGMDLCLLKIEGNNLYFAGAKRPIFIGKGGVLTEIKGDRFSIGGRQKEETRKFTTHSIPLEKGIRTSVYLTTDGFMDQPNPDRQKIGTKGLLNFLSGIEHLSCEEQKERLESFLLAHQNGEAQRDDITLVGVILGGR</sequence>
<dbReference type="Gene3D" id="3.40.50.300">
    <property type="entry name" value="P-loop containing nucleotide triphosphate hydrolases"/>
    <property type="match status" value="1"/>
</dbReference>
<dbReference type="Gene3D" id="1.10.510.10">
    <property type="entry name" value="Transferase(Phosphotransferase) domain 1"/>
    <property type="match status" value="1"/>
</dbReference>
<dbReference type="CDD" id="cd14014">
    <property type="entry name" value="STKc_PknB_like"/>
    <property type="match status" value="1"/>
</dbReference>
<dbReference type="Gene3D" id="3.60.40.10">
    <property type="entry name" value="PPM-type phosphatase domain"/>
    <property type="match status" value="1"/>
</dbReference>
<protein>
    <submittedName>
        <fullName evidence="2">Serine/threonine protein kinase</fullName>
    </submittedName>
</protein>
<dbReference type="Pfam" id="PF01590">
    <property type="entry name" value="GAF"/>
    <property type="match status" value="1"/>
</dbReference>
<evidence type="ECO:0000313" key="2">
    <source>
        <dbReference type="EMBL" id="PJZ48897.1"/>
    </source>
</evidence>
<evidence type="ECO:0000259" key="1">
    <source>
        <dbReference type="PROSITE" id="PS50011"/>
    </source>
</evidence>
<dbReference type="InterPro" id="IPR003018">
    <property type="entry name" value="GAF"/>
</dbReference>
<dbReference type="Pfam" id="PF00069">
    <property type="entry name" value="Pkinase"/>
    <property type="match status" value="1"/>
</dbReference>
<dbReference type="OrthoDB" id="9801841at2"/>
<dbReference type="SMART" id="SM00331">
    <property type="entry name" value="PP2C_SIG"/>
    <property type="match status" value="1"/>
</dbReference>
<keyword evidence="2" id="KW-0808">Transferase</keyword>
<dbReference type="PANTHER" id="PTHR43642">
    <property type="entry name" value="HYBRID SIGNAL TRANSDUCTION HISTIDINE KINASE G"/>
    <property type="match status" value="1"/>
</dbReference>
<dbReference type="EMBL" id="NPDR01000004">
    <property type="protein sequence ID" value="PJZ48897.1"/>
    <property type="molecule type" value="Genomic_DNA"/>
</dbReference>
<dbReference type="InterPro" id="IPR011009">
    <property type="entry name" value="Kinase-like_dom_sf"/>
</dbReference>
<dbReference type="PROSITE" id="PS50011">
    <property type="entry name" value="PROTEIN_KINASE_DOM"/>
    <property type="match status" value="1"/>
</dbReference>
<dbReference type="Pfam" id="PF13191">
    <property type="entry name" value="AAA_16"/>
    <property type="match status" value="1"/>
</dbReference>
<dbReference type="Gene3D" id="3.30.450.40">
    <property type="match status" value="1"/>
</dbReference>
<dbReference type="Proteomes" id="UP000231926">
    <property type="component" value="Unassembled WGS sequence"/>
</dbReference>
<dbReference type="InterPro" id="IPR041664">
    <property type="entry name" value="AAA_16"/>
</dbReference>
<organism evidence="2 3">
    <name type="scientific">Leptospira saintgironsiae</name>
    <dbReference type="NCBI Taxonomy" id="2023183"/>
    <lineage>
        <taxon>Bacteria</taxon>
        <taxon>Pseudomonadati</taxon>
        <taxon>Spirochaetota</taxon>
        <taxon>Spirochaetia</taxon>
        <taxon>Leptospirales</taxon>
        <taxon>Leptospiraceae</taxon>
        <taxon>Leptospira</taxon>
    </lineage>
</organism>
<dbReference type="InterPro" id="IPR053159">
    <property type="entry name" value="Hybrid_Histidine_Kinase"/>
</dbReference>
<dbReference type="GO" id="GO:0005524">
    <property type="term" value="F:ATP binding"/>
    <property type="evidence" value="ECO:0007669"/>
    <property type="project" value="InterPro"/>
</dbReference>
<dbReference type="SMART" id="SM00065">
    <property type="entry name" value="GAF"/>
    <property type="match status" value="1"/>
</dbReference>
<name>A0A2M9YBH1_9LEPT</name>
<keyword evidence="2" id="KW-0418">Kinase</keyword>
<gene>
    <name evidence="2" type="ORF">CH362_10645</name>
</gene>
<dbReference type="InterPro" id="IPR000719">
    <property type="entry name" value="Prot_kinase_dom"/>
</dbReference>
<dbReference type="PANTHER" id="PTHR43642:SF1">
    <property type="entry name" value="HYBRID SIGNAL TRANSDUCTION HISTIDINE KINASE G"/>
    <property type="match status" value="1"/>
</dbReference>
<dbReference type="SMART" id="SM00220">
    <property type="entry name" value="S_TKc"/>
    <property type="match status" value="1"/>
</dbReference>
<dbReference type="SUPFAM" id="SSF52540">
    <property type="entry name" value="P-loop containing nucleoside triphosphate hydrolases"/>
    <property type="match status" value="1"/>
</dbReference>
<dbReference type="RefSeq" id="WP_100710338.1">
    <property type="nucleotide sequence ID" value="NZ_NPDR01000004.1"/>
</dbReference>
<proteinExistence type="predicted"/>
<dbReference type="GO" id="GO:0004674">
    <property type="term" value="F:protein serine/threonine kinase activity"/>
    <property type="evidence" value="ECO:0007669"/>
    <property type="project" value="UniProtKB-KW"/>
</dbReference>
<dbReference type="SUPFAM" id="SSF55781">
    <property type="entry name" value="GAF domain-like"/>
    <property type="match status" value="1"/>
</dbReference>